<name>A0A2A4XAM6_9GAMM</name>
<dbReference type="EMBL" id="NVUL01000015">
    <property type="protein sequence ID" value="PCI79688.1"/>
    <property type="molecule type" value="Genomic_DNA"/>
</dbReference>
<reference evidence="7" key="1">
    <citation type="submission" date="2017-08" db="EMBL/GenBank/DDBJ databases">
        <title>A dynamic microbial community with high functional redundancy inhabits the cold, oxic subseafloor aquifer.</title>
        <authorList>
            <person name="Tully B.J."/>
            <person name="Wheat C.G."/>
            <person name="Glazer B.T."/>
            <person name="Huber J.A."/>
        </authorList>
    </citation>
    <scope>NUCLEOTIDE SEQUENCE [LARGE SCALE GENOMIC DNA]</scope>
</reference>
<dbReference type="Proteomes" id="UP000218767">
    <property type="component" value="Unassembled WGS sequence"/>
</dbReference>
<sequence>MMIKTAKPLGYSAIRAHSILLPLAFLLSASFSTAQIEDFASVTDEMLISPPTGEWLSWRGTPAAWGYSPLDQINTNNVDQLQLKWSFALDDTGAVQAAPLIHAGIMFIPSARGVIQALDAVSGDLLWEYRPAPPTEEFINSGEGTRAAVLPPGAFAGVGRGVQKNIALYGDMIYAATETASIRAIDARSGLLVWETQVADPTLGYFYTAGPIVANGTLVTGITGCDRYKEDVCFITGHDPETGEEKWRTSTVARPEDPGGDTWGDLPLRFRAGSDAWVAGSYDPEANLIYWGTSQAKPWARAVRGSDGDALYTNSTLALNPDNGQMAWYFQHLPGETHDMDEVFENILIDVDGRKSLFKMGKLGILWQLDRETGEFIKGTDIGYQTIVNLDPITGKISYRDGMIPRIGEELNMCPSTSGFKSWRAMAYSPDTSAMYIPITLNCELATFGPTERQLGGGGTGPVRRVNYHHPESDGNLGELLALNIPSGEVKWRYRTRAPFNTAALTTAGGLVFIGDWNRTMSALDAENGDVLWQVRLATSNQGFPISYSVDGTQYIAMPVGTGGASWSGSLPNELAPELHRPRNGSSINVFALPE</sequence>
<evidence type="ECO:0000256" key="3">
    <source>
        <dbReference type="ARBA" id="ARBA00023002"/>
    </source>
</evidence>
<protein>
    <submittedName>
        <fullName evidence="6">Pyrrolo-quinoline quinone</fullName>
    </submittedName>
</protein>
<keyword evidence="4" id="KW-0732">Signal</keyword>
<dbReference type="SUPFAM" id="SSF50998">
    <property type="entry name" value="Quinoprotein alcohol dehydrogenase-like"/>
    <property type="match status" value="1"/>
</dbReference>
<feature type="domain" description="Pyrrolo-quinoline quinone repeat" evidence="5">
    <location>
        <begin position="55"/>
        <end position="377"/>
    </location>
</feature>
<dbReference type="Pfam" id="PF01011">
    <property type="entry name" value="PQQ"/>
    <property type="match status" value="2"/>
</dbReference>
<evidence type="ECO:0000259" key="5">
    <source>
        <dbReference type="Pfam" id="PF01011"/>
    </source>
</evidence>
<dbReference type="InterPro" id="IPR002372">
    <property type="entry name" value="PQQ_rpt_dom"/>
</dbReference>
<dbReference type="AlphaFoldDB" id="A0A2A4XAM6"/>
<comment type="cofactor">
    <cofactor evidence="1">
        <name>pyrroloquinoline quinone</name>
        <dbReference type="ChEBI" id="CHEBI:58442"/>
    </cofactor>
</comment>
<evidence type="ECO:0000313" key="7">
    <source>
        <dbReference type="Proteomes" id="UP000218767"/>
    </source>
</evidence>
<dbReference type="SMART" id="SM00564">
    <property type="entry name" value="PQQ"/>
    <property type="match status" value="6"/>
</dbReference>
<dbReference type="InterPro" id="IPR018391">
    <property type="entry name" value="PQQ_b-propeller_rpt"/>
</dbReference>
<accession>A0A2A4XAM6</accession>
<keyword evidence="3" id="KW-0560">Oxidoreductase</keyword>
<gene>
    <name evidence="6" type="ORF">COB20_04310</name>
</gene>
<evidence type="ECO:0000256" key="4">
    <source>
        <dbReference type="SAM" id="SignalP"/>
    </source>
</evidence>
<proteinExistence type="inferred from homology"/>
<evidence type="ECO:0000256" key="1">
    <source>
        <dbReference type="ARBA" id="ARBA00001931"/>
    </source>
</evidence>
<comment type="similarity">
    <text evidence="2">Belongs to the bacterial PQQ dehydrogenase family.</text>
</comment>
<dbReference type="GO" id="GO:0016491">
    <property type="term" value="F:oxidoreductase activity"/>
    <property type="evidence" value="ECO:0007669"/>
    <property type="project" value="UniProtKB-KW"/>
</dbReference>
<feature type="signal peptide" evidence="4">
    <location>
        <begin position="1"/>
        <end position="34"/>
    </location>
</feature>
<dbReference type="PANTHER" id="PTHR32303">
    <property type="entry name" value="QUINOPROTEIN ALCOHOL DEHYDROGENASE (CYTOCHROME C)"/>
    <property type="match status" value="1"/>
</dbReference>
<comment type="caution">
    <text evidence="6">The sequence shown here is derived from an EMBL/GenBank/DDBJ whole genome shotgun (WGS) entry which is preliminary data.</text>
</comment>
<dbReference type="Gene3D" id="2.140.10.10">
    <property type="entry name" value="Quinoprotein alcohol dehydrogenase-like superfamily"/>
    <property type="match status" value="1"/>
</dbReference>
<feature type="domain" description="Pyrrolo-quinoline quinone repeat" evidence="5">
    <location>
        <begin position="490"/>
        <end position="556"/>
    </location>
</feature>
<organism evidence="6 7">
    <name type="scientific">SAR86 cluster bacterium</name>
    <dbReference type="NCBI Taxonomy" id="2030880"/>
    <lineage>
        <taxon>Bacteria</taxon>
        <taxon>Pseudomonadati</taxon>
        <taxon>Pseudomonadota</taxon>
        <taxon>Gammaproteobacteria</taxon>
        <taxon>SAR86 cluster</taxon>
    </lineage>
</organism>
<dbReference type="InterPro" id="IPR011047">
    <property type="entry name" value="Quinoprotein_ADH-like_sf"/>
</dbReference>
<evidence type="ECO:0000313" key="6">
    <source>
        <dbReference type="EMBL" id="PCI79688.1"/>
    </source>
</evidence>
<evidence type="ECO:0000256" key="2">
    <source>
        <dbReference type="ARBA" id="ARBA00008156"/>
    </source>
</evidence>
<feature type="chain" id="PRO_5012336577" evidence="4">
    <location>
        <begin position="35"/>
        <end position="595"/>
    </location>
</feature>